<feature type="signal peptide" evidence="12">
    <location>
        <begin position="1"/>
        <end position="18"/>
    </location>
</feature>
<dbReference type="EMBL" id="VJVZ01000001">
    <property type="protein sequence ID" value="TRW27275.1"/>
    <property type="molecule type" value="Genomic_DNA"/>
</dbReference>
<comment type="similarity">
    <text evidence="10 11">Belongs to the TonB-dependent receptor family.</text>
</comment>
<evidence type="ECO:0000256" key="9">
    <source>
        <dbReference type="ARBA" id="ARBA00023237"/>
    </source>
</evidence>
<evidence type="ECO:0000256" key="1">
    <source>
        <dbReference type="ARBA" id="ARBA00004571"/>
    </source>
</evidence>
<dbReference type="AlphaFoldDB" id="A0A552V9X8"/>
<evidence type="ECO:0000259" key="14">
    <source>
        <dbReference type="Pfam" id="PF07715"/>
    </source>
</evidence>
<keyword evidence="16" id="KW-1185">Reference proteome</keyword>
<evidence type="ECO:0000256" key="6">
    <source>
        <dbReference type="ARBA" id="ARBA00023077"/>
    </source>
</evidence>
<keyword evidence="3 10" id="KW-1134">Transmembrane beta strand</keyword>
<dbReference type="Proteomes" id="UP000320643">
    <property type="component" value="Unassembled WGS sequence"/>
</dbReference>
<proteinExistence type="inferred from homology"/>
<feature type="chain" id="PRO_5021989287" evidence="12">
    <location>
        <begin position="19"/>
        <end position="801"/>
    </location>
</feature>
<feature type="domain" description="TonB-dependent receptor-like beta-barrel" evidence="13">
    <location>
        <begin position="315"/>
        <end position="772"/>
    </location>
</feature>
<dbReference type="InterPro" id="IPR037066">
    <property type="entry name" value="Plug_dom_sf"/>
</dbReference>
<dbReference type="PANTHER" id="PTHR30069">
    <property type="entry name" value="TONB-DEPENDENT OUTER MEMBRANE RECEPTOR"/>
    <property type="match status" value="1"/>
</dbReference>
<comment type="subcellular location">
    <subcellularLocation>
        <location evidence="1 10">Cell outer membrane</location>
        <topology evidence="1 10">Multi-pass membrane protein</topology>
    </subcellularLocation>
</comment>
<dbReference type="OrthoDB" id="9812892at2"/>
<dbReference type="Pfam" id="PF00593">
    <property type="entry name" value="TonB_dep_Rec_b-barrel"/>
    <property type="match status" value="1"/>
</dbReference>
<dbReference type="PANTHER" id="PTHR30069:SF29">
    <property type="entry name" value="HEMOGLOBIN AND HEMOGLOBIN-HAPTOGLOBIN-BINDING PROTEIN 1-RELATED"/>
    <property type="match status" value="1"/>
</dbReference>
<reference evidence="15 16" key="1">
    <citation type="submission" date="2019-07" db="EMBL/GenBank/DDBJ databases">
        <title>Flavobacterium sp. nov., isolated from glacier ice.</title>
        <authorList>
            <person name="Liu Q."/>
            <person name="Xin Y.-H."/>
        </authorList>
    </citation>
    <scope>NUCLEOTIDE SEQUENCE [LARGE SCALE GENOMIC DNA]</scope>
    <source>
        <strain evidence="15 16">ZT4R6</strain>
    </source>
</reference>
<dbReference type="GO" id="GO:0030246">
    <property type="term" value="F:carbohydrate binding"/>
    <property type="evidence" value="ECO:0007669"/>
    <property type="project" value="InterPro"/>
</dbReference>
<dbReference type="Gene3D" id="2.170.130.10">
    <property type="entry name" value="TonB-dependent receptor, plug domain"/>
    <property type="match status" value="1"/>
</dbReference>
<keyword evidence="9 10" id="KW-0998">Cell outer membrane</keyword>
<dbReference type="GO" id="GO:0015344">
    <property type="term" value="F:siderophore uptake transmembrane transporter activity"/>
    <property type="evidence" value="ECO:0007669"/>
    <property type="project" value="TreeGrafter"/>
</dbReference>
<dbReference type="InterPro" id="IPR013784">
    <property type="entry name" value="Carb-bd-like_fold"/>
</dbReference>
<keyword evidence="8 15" id="KW-0675">Receptor</keyword>
<evidence type="ECO:0000256" key="4">
    <source>
        <dbReference type="ARBA" id="ARBA00022692"/>
    </source>
</evidence>
<evidence type="ECO:0000259" key="13">
    <source>
        <dbReference type="Pfam" id="PF00593"/>
    </source>
</evidence>
<dbReference type="RefSeq" id="WP_143371501.1">
    <property type="nucleotide sequence ID" value="NZ_VJVZ01000001.1"/>
</dbReference>
<name>A0A552V9X8_9FLAO</name>
<dbReference type="GO" id="GO:0009279">
    <property type="term" value="C:cell outer membrane"/>
    <property type="evidence" value="ECO:0007669"/>
    <property type="project" value="UniProtKB-SubCell"/>
</dbReference>
<dbReference type="SUPFAM" id="SSF49452">
    <property type="entry name" value="Starch-binding domain-like"/>
    <property type="match status" value="1"/>
</dbReference>
<dbReference type="Pfam" id="PF13715">
    <property type="entry name" value="CarbopepD_reg_2"/>
    <property type="match status" value="1"/>
</dbReference>
<evidence type="ECO:0000256" key="11">
    <source>
        <dbReference type="RuleBase" id="RU003357"/>
    </source>
</evidence>
<keyword evidence="2 10" id="KW-0813">Transport</keyword>
<dbReference type="InterPro" id="IPR039426">
    <property type="entry name" value="TonB-dep_rcpt-like"/>
</dbReference>
<keyword evidence="5 12" id="KW-0732">Signal</keyword>
<sequence>MRSLLFLTILLFNIQAFAQIGAVTGNVVFENNDVAYGVTVLVKGTQKYATVNETGSYEIKGLTYGIYVLEVSSLEAQTKTVNVTVNSPIVQLNITVQKNNPKQLDEVVVSKISAKKEILDKGFSVNVIETHEAAKRNIQTNDLLDRSVGVRVRQNGGLGASVDYNLNGMSGNSIRVFIDGIPISTYGASFNLNSIPPALIERIEVYKGVIPAYLADDALGGAINVILKRGVRNTLNASVSYGSFNTVQSNLSTSYRAENGFTVKASGFQNYSDNDYEVWGKFVYNILPNGRYEYVRAKRFNNLYRSYGGRVEAGFTDVKWADLFLVGYNGSEDYNQIQHGQFMTKPYKGRFTESDAQALSLNYTKKDFLVKGLDFNFNGVYSLRNEVVNDTVKWNYNWNGERALGLYGDPILTPNGAQQGAPTINNIKRNVVSLRGGFNYRINDNHKIIFSNMYNSVNRDDNDELKSALEKRFLETRDLRKSVSSLAYELQAFESSLRTSIFGKYYSQTNEKRDPILVSEGGQTNVVEEVVKNTTDIFGYGLAVSYFITPQVMLLASAEKAVRLPSDNEIFGSPGENITSNPTLRPEISNNINAGFRLGAYKFNKHKISVAASGFWRNTDDKIVRQINDRINDAIQTLPFENLREAQSLGVEASLEYVYNERLFININMSKFRSLYKLKYDNNGNVLDNYNKQLPNEPFFTLNGNAQYNFKSLIQKESELNVYYACGYVAPFYTSWLELESSQTPTQFAQDLGVSYTFPAKQFIVSFDAKNIFNQQVYDNYAVQKPGRAFYVKLNYTINKF</sequence>
<dbReference type="InterPro" id="IPR000531">
    <property type="entry name" value="Beta-barrel_TonB"/>
</dbReference>
<dbReference type="SUPFAM" id="SSF56935">
    <property type="entry name" value="Porins"/>
    <property type="match status" value="1"/>
</dbReference>
<gene>
    <name evidence="15" type="ORF">FMM05_01150</name>
</gene>
<organism evidence="15 16">
    <name type="scientific">Flavobacterium zepuense</name>
    <dbReference type="NCBI Taxonomy" id="2593302"/>
    <lineage>
        <taxon>Bacteria</taxon>
        <taxon>Pseudomonadati</taxon>
        <taxon>Bacteroidota</taxon>
        <taxon>Flavobacteriia</taxon>
        <taxon>Flavobacteriales</taxon>
        <taxon>Flavobacteriaceae</taxon>
        <taxon>Flavobacterium</taxon>
    </lineage>
</organism>
<evidence type="ECO:0000256" key="3">
    <source>
        <dbReference type="ARBA" id="ARBA00022452"/>
    </source>
</evidence>
<accession>A0A552V9X8</accession>
<evidence type="ECO:0000256" key="12">
    <source>
        <dbReference type="SAM" id="SignalP"/>
    </source>
</evidence>
<dbReference type="PROSITE" id="PS52016">
    <property type="entry name" value="TONB_DEPENDENT_REC_3"/>
    <property type="match status" value="1"/>
</dbReference>
<keyword evidence="7 10" id="KW-0472">Membrane</keyword>
<keyword evidence="6 11" id="KW-0798">TonB box</keyword>
<keyword evidence="4 10" id="KW-0812">Transmembrane</keyword>
<dbReference type="Gene3D" id="2.40.170.20">
    <property type="entry name" value="TonB-dependent receptor, beta-barrel domain"/>
    <property type="match status" value="1"/>
</dbReference>
<dbReference type="Gene3D" id="2.60.40.1120">
    <property type="entry name" value="Carboxypeptidase-like, regulatory domain"/>
    <property type="match status" value="1"/>
</dbReference>
<evidence type="ECO:0000256" key="7">
    <source>
        <dbReference type="ARBA" id="ARBA00023136"/>
    </source>
</evidence>
<evidence type="ECO:0000313" key="16">
    <source>
        <dbReference type="Proteomes" id="UP000320643"/>
    </source>
</evidence>
<comment type="caution">
    <text evidence="15">The sequence shown here is derived from an EMBL/GenBank/DDBJ whole genome shotgun (WGS) entry which is preliminary data.</text>
</comment>
<feature type="domain" description="TonB-dependent receptor plug" evidence="14">
    <location>
        <begin position="122"/>
        <end position="222"/>
    </location>
</feature>
<dbReference type="InterPro" id="IPR012910">
    <property type="entry name" value="Plug_dom"/>
</dbReference>
<dbReference type="InterPro" id="IPR036942">
    <property type="entry name" value="Beta-barrel_TonB_sf"/>
</dbReference>
<evidence type="ECO:0000256" key="2">
    <source>
        <dbReference type="ARBA" id="ARBA00022448"/>
    </source>
</evidence>
<evidence type="ECO:0000256" key="8">
    <source>
        <dbReference type="ARBA" id="ARBA00023170"/>
    </source>
</evidence>
<dbReference type="GO" id="GO:0044718">
    <property type="term" value="P:siderophore transmembrane transport"/>
    <property type="evidence" value="ECO:0007669"/>
    <property type="project" value="TreeGrafter"/>
</dbReference>
<dbReference type="Pfam" id="PF07715">
    <property type="entry name" value="Plug"/>
    <property type="match status" value="1"/>
</dbReference>
<protein>
    <submittedName>
        <fullName evidence="15">TonB-dependent receptor</fullName>
    </submittedName>
</protein>
<evidence type="ECO:0000313" key="15">
    <source>
        <dbReference type="EMBL" id="TRW27275.1"/>
    </source>
</evidence>
<evidence type="ECO:0000256" key="10">
    <source>
        <dbReference type="PROSITE-ProRule" id="PRU01360"/>
    </source>
</evidence>
<evidence type="ECO:0000256" key="5">
    <source>
        <dbReference type="ARBA" id="ARBA00022729"/>
    </source>
</evidence>